<organism evidence="2 3">
    <name type="scientific">Ursus americanus</name>
    <name type="common">American black bear</name>
    <name type="synonym">Euarctos americanus</name>
    <dbReference type="NCBI Taxonomy" id="9643"/>
    <lineage>
        <taxon>Eukaryota</taxon>
        <taxon>Metazoa</taxon>
        <taxon>Chordata</taxon>
        <taxon>Craniata</taxon>
        <taxon>Vertebrata</taxon>
        <taxon>Euteleostomi</taxon>
        <taxon>Mammalia</taxon>
        <taxon>Eutheria</taxon>
        <taxon>Laurasiatheria</taxon>
        <taxon>Carnivora</taxon>
        <taxon>Caniformia</taxon>
        <taxon>Ursidae</taxon>
        <taxon>Ursus</taxon>
    </lineage>
</organism>
<feature type="compositionally biased region" description="Basic residues" evidence="1">
    <location>
        <begin position="96"/>
        <end position="106"/>
    </location>
</feature>
<evidence type="ECO:0000313" key="2">
    <source>
        <dbReference type="Ensembl" id="ENSUAMP00000029592.1"/>
    </source>
</evidence>
<feature type="compositionally biased region" description="Polar residues" evidence="1">
    <location>
        <begin position="30"/>
        <end position="39"/>
    </location>
</feature>
<dbReference type="OMA" id="HTQKCMI"/>
<reference evidence="2" key="3">
    <citation type="submission" date="2025-09" db="UniProtKB">
        <authorList>
            <consortium name="Ensembl"/>
        </authorList>
    </citation>
    <scope>IDENTIFICATION</scope>
</reference>
<feature type="region of interest" description="Disordered" evidence="1">
    <location>
        <begin position="30"/>
        <end position="106"/>
    </location>
</feature>
<dbReference type="Ensembl" id="ENSUAMT00000033019.1">
    <property type="protein sequence ID" value="ENSUAMP00000029592.1"/>
    <property type="gene ID" value="ENSUAMG00000022782.1"/>
</dbReference>
<protein>
    <submittedName>
        <fullName evidence="2">Uncharacterized protein</fullName>
    </submittedName>
</protein>
<sequence>MDWGKTLSSEQPRAADLAFLLLISRPTQIQAAEQRQRSPGAQLRPGHQVGEPDSGPGAKEGRPGPLQESGPGTAGRRRKSALSVDRDWVGTTCRPPRARRQRSVRD</sequence>
<reference evidence="3" key="1">
    <citation type="submission" date="2016-06" db="EMBL/GenBank/DDBJ databases">
        <title>De novo assembly and RNA-Seq shows season-dependent expression and editing in black bear kidneys.</title>
        <authorList>
            <person name="Korstanje R."/>
            <person name="Srivastava A."/>
            <person name="Sarsani V.K."/>
            <person name="Sheehan S.M."/>
            <person name="Seger R.L."/>
            <person name="Barter M.E."/>
            <person name="Lindqvist C."/>
            <person name="Brody L.C."/>
            <person name="Mullikin J.C."/>
        </authorList>
    </citation>
    <scope>NUCLEOTIDE SEQUENCE [LARGE SCALE GENOMIC DNA]</scope>
</reference>
<name>A0A452SBA4_URSAM</name>
<proteinExistence type="predicted"/>
<keyword evidence="3" id="KW-1185">Reference proteome</keyword>
<accession>A0A452SBA4</accession>
<reference evidence="2" key="2">
    <citation type="submission" date="2025-08" db="UniProtKB">
        <authorList>
            <consortium name="Ensembl"/>
        </authorList>
    </citation>
    <scope>IDENTIFICATION</scope>
</reference>
<dbReference type="GeneTree" id="ENSGT00910000146930"/>
<dbReference type="AlphaFoldDB" id="A0A452SBA4"/>
<evidence type="ECO:0000313" key="3">
    <source>
        <dbReference type="Proteomes" id="UP000291022"/>
    </source>
</evidence>
<evidence type="ECO:0000256" key="1">
    <source>
        <dbReference type="SAM" id="MobiDB-lite"/>
    </source>
</evidence>
<dbReference type="Proteomes" id="UP000291022">
    <property type="component" value="Unassembled WGS sequence"/>
</dbReference>